<evidence type="ECO:0000313" key="2">
    <source>
        <dbReference type="Proteomes" id="UP000827092"/>
    </source>
</evidence>
<comment type="caution">
    <text evidence="1">The sequence shown here is derived from an EMBL/GenBank/DDBJ whole genome shotgun (WGS) entry which is preliminary data.</text>
</comment>
<protein>
    <submittedName>
        <fullName evidence="1">Uncharacterized protein</fullName>
    </submittedName>
</protein>
<sequence>MSSGTFQCQLPAKMKRHLREQNKMQTVSEAILKGKIARNKAYQSRHGDVGTEITLAVDLALLEYLACPSARKSKRGFHDELDTNPAGNSISYFVAEMSLLAG</sequence>
<keyword evidence="2" id="KW-1185">Reference proteome</keyword>
<name>A0AAV6V913_9ARAC</name>
<dbReference type="EMBL" id="JAFNEN010000132">
    <property type="protein sequence ID" value="KAG8192967.1"/>
    <property type="molecule type" value="Genomic_DNA"/>
</dbReference>
<proteinExistence type="predicted"/>
<reference evidence="1 2" key="1">
    <citation type="journal article" date="2022" name="Nat. Ecol. Evol.">
        <title>A masculinizing supergene underlies an exaggerated male reproductive morph in a spider.</title>
        <authorList>
            <person name="Hendrickx F."/>
            <person name="De Corte Z."/>
            <person name="Sonet G."/>
            <person name="Van Belleghem S.M."/>
            <person name="Kostlbacher S."/>
            <person name="Vangestel C."/>
        </authorList>
    </citation>
    <scope>NUCLEOTIDE SEQUENCE [LARGE SCALE GENOMIC DNA]</scope>
    <source>
        <strain evidence="1">W744_W776</strain>
    </source>
</reference>
<gene>
    <name evidence="1" type="ORF">JTE90_028089</name>
</gene>
<evidence type="ECO:0000313" key="1">
    <source>
        <dbReference type="EMBL" id="KAG8192967.1"/>
    </source>
</evidence>
<accession>A0AAV6V913</accession>
<organism evidence="1 2">
    <name type="scientific">Oedothorax gibbosus</name>
    <dbReference type="NCBI Taxonomy" id="931172"/>
    <lineage>
        <taxon>Eukaryota</taxon>
        <taxon>Metazoa</taxon>
        <taxon>Ecdysozoa</taxon>
        <taxon>Arthropoda</taxon>
        <taxon>Chelicerata</taxon>
        <taxon>Arachnida</taxon>
        <taxon>Araneae</taxon>
        <taxon>Araneomorphae</taxon>
        <taxon>Entelegynae</taxon>
        <taxon>Araneoidea</taxon>
        <taxon>Linyphiidae</taxon>
        <taxon>Erigoninae</taxon>
        <taxon>Oedothorax</taxon>
    </lineage>
</organism>
<dbReference type="AlphaFoldDB" id="A0AAV6V913"/>
<dbReference type="Proteomes" id="UP000827092">
    <property type="component" value="Unassembled WGS sequence"/>
</dbReference>